<dbReference type="Proteomes" id="UP001157418">
    <property type="component" value="Unassembled WGS sequence"/>
</dbReference>
<feature type="compositionally biased region" description="Basic and acidic residues" evidence="1">
    <location>
        <begin position="141"/>
        <end position="150"/>
    </location>
</feature>
<name>A0AAU9MJR1_9ASTR</name>
<feature type="region of interest" description="Disordered" evidence="1">
    <location>
        <begin position="128"/>
        <end position="150"/>
    </location>
</feature>
<evidence type="ECO:0000313" key="3">
    <source>
        <dbReference type="Proteomes" id="UP001157418"/>
    </source>
</evidence>
<feature type="region of interest" description="Disordered" evidence="1">
    <location>
        <begin position="93"/>
        <end position="112"/>
    </location>
</feature>
<gene>
    <name evidence="2" type="ORF">LVIROSA_LOCUS13807</name>
</gene>
<comment type="caution">
    <text evidence="2">The sequence shown here is derived from an EMBL/GenBank/DDBJ whole genome shotgun (WGS) entry which is preliminary data.</text>
</comment>
<evidence type="ECO:0008006" key="4">
    <source>
        <dbReference type="Google" id="ProtNLM"/>
    </source>
</evidence>
<accession>A0AAU9MJR1</accession>
<sequence>MERGKSEEWQQVQRRKQYGREFDINGKAVTSTSKTFLQIGLKQRCGRLLGDTGPFLRIPDVLSFEKRLNGIYIGAQKIDVNVAKFDRKELAIRNNSQGRQNGPGSSQKSHLRGNKSFANAVKGINHPVEDARNMENSKAGEGTRKTADEESCKKTINLLSSAEVKEYMQNTLLVGEVENFQALMNVKAFQEVEGCQSINMRYLGGLKMLIEFANVNVKDNFLRNGAEIWQPWFKSLKQWRVEDNHNERVASIIIQGVPQQAWCEEAFSIIASDWGTVLSLKNVLLTPLIWLSVGLEF</sequence>
<proteinExistence type="predicted"/>
<protein>
    <recommendedName>
        <fullName evidence="4">DUF4283 domain-containing protein</fullName>
    </recommendedName>
</protein>
<dbReference type="AlphaFoldDB" id="A0AAU9MJR1"/>
<evidence type="ECO:0000313" key="2">
    <source>
        <dbReference type="EMBL" id="CAH1426742.1"/>
    </source>
</evidence>
<keyword evidence="3" id="KW-1185">Reference proteome</keyword>
<dbReference type="EMBL" id="CAKMRJ010002223">
    <property type="protein sequence ID" value="CAH1426742.1"/>
    <property type="molecule type" value="Genomic_DNA"/>
</dbReference>
<organism evidence="2 3">
    <name type="scientific">Lactuca virosa</name>
    <dbReference type="NCBI Taxonomy" id="75947"/>
    <lineage>
        <taxon>Eukaryota</taxon>
        <taxon>Viridiplantae</taxon>
        <taxon>Streptophyta</taxon>
        <taxon>Embryophyta</taxon>
        <taxon>Tracheophyta</taxon>
        <taxon>Spermatophyta</taxon>
        <taxon>Magnoliopsida</taxon>
        <taxon>eudicotyledons</taxon>
        <taxon>Gunneridae</taxon>
        <taxon>Pentapetalae</taxon>
        <taxon>asterids</taxon>
        <taxon>campanulids</taxon>
        <taxon>Asterales</taxon>
        <taxon>Asteraceae</taxon>
        <taxon>Cichorioideae</taxon>
        <taxon>Cichorieae</taxon>
        <taxon>Lactucinae</taxon>
        <taxon>Lactuca</taxon>
    </lineage>
</organism>
<evidence type="ECO:0000256" key="1">
    <source>
        <dbReference type="SAM" id="MobiDB-lite"/>
    </source>
</evidence>
<feature type="compositionally biased region" description="Polar residues" evidence="1">
    <location>
        <begin position="93"/>
        <end position="108"/>
    </location>
</feature>
<reference evidence="2 3" key="1">
    <citation type="submission" date="2022-01" db="EMBL/GenBank/DDBJ databases">
        <authorList>
            <person name="Xiong W."/>
            <person name="Schranz E."/>
        </authorList>
    </citation>
    <scope>NUCLEOTIDE SEQUENCE [LARGE SCALE GENOMIC DNA]</scope>
</reference>